<dbReference type="PANTHER" id="PTHR14136:SF17">
    <property type="entry name" value="BTB_POZ DOMAIN-CONTAINING PROTEIN KCTD9"/>
    <property type="match status" value="1"/>
</dbReference>
<dbReference type="EMBL" id="JAFLQW010000554">
    <property type="protein sequence ID" value="MBO0351519.1"/>
    <property type="molecule type" value="Genomic_DNA"/>
</dbReference>
<dbReference type="Proteomes" id="UP000664844">
    <property type="component" value="Unassembled WGS sequence"/>
</dbReference>
<dbReference type="PANTHER" id="PTHR14136">
    <property type="entry name" value="BTB_POZ DOMAIN-CONTAINING PROTEIN KCTD9"/>
    <property type="match status" value="1"/>
</dbReference>
<dbReference type="SUPFAM" id="SSF141571">
    <property type="entry name" value="Pentapeptide repeat-like"/>
    <property type="match status" value="1"/>
</dbReference>
<comment type="caution">
    <text evidence="1">The sequence shown here is derived from an EMBL/GenBank/DDBJ whole genome shotgun (WGS) entry which is preliminary data.</text>
</comment>
<reference evidence="1 2" key="1">
    <citation type="submission" date="2021-03" db="EMBL/GenBank/DDBJ databases">
        <title>Metabolic Capacity of the Antarctic Cyanobacterium Phormidium pseudopriestleyi that Sustains Oxygenic Photosynthesis in the Presence of Hydrogen Sulfide.</title>
        <authorList>
            <person name="Lumian J.E."/>
            <person name="Jungblut A.D."/>
            <person name="Dillon M.L."/>
            <person name="Hawes I."/>
            <person name="Doran P.T."/>
            <person name="Mackey T.J."/>
            <person name="Dick G.J."/>
            <person name="Grettenberger C.L."/>
            <person name="Sumner D.Y."/>
        </authorList>
    </citation>
    <scope>NUCLEOTIDE SEQUENCE [LARGE SCALE GENOMIC DNA]</scope>
    <source>
        <strain evidence="1 2">FRX01</strain>
    </source>
</reference>
<accession>A0ABS3FX02</accession>
<keyword evidence="2" id="KW-1185">Reference proteome</keyword>
<dbReference type="Gene3D" id="2.160.20.80">
    <property type="entry name" value="E3 ubiquitin-protein ligase SopA"/>
    <property type="match status" value="1"/>
</dbReference>
<name>A0ABS3FX02_9CYAN</name>
<gene>
    <name evidence="1" type="ORF">J0895_21035</name>
</gene>
<dbReference type="InterPro" id="IPR001646">
    <property type="entry name" value="5peptide_repeat"/>
</dbReference>
<dbReference type="RefSeq" id="WP_207089952.1">
    <property type="nucleotide sequence ID" value="NZ_JAFLQW010000554.1"/>
</dbReference>
<evidence type="ECO:0000313" key="1">
    <source>
        <dbReference type="EMBL" id="MBO0351519.1"/>
    </source>
</evidence>
<proteinExistence type="predicted"/>
<organism evidence="1 2">
    <name type="scientific">Phormidium pseudopriestleyi FRX01</name>
    <dbReference type="NCBI Taxonomy" id="1759528"/>
    <lineage>
        <taxon>Bacteria</taxon>
        <taxon>Bacillati</taxon>
        <taxon>Cyanobacteriota</taxon>
        <taxon>Cyanophyceae</taxon>
        <taxon>Oscillatoriophycideae</taxon>
        <taxon>Oscillatoriales</taxon>
        <taxon>Oscillatoriaceae</taxon>
        <taxon>Phormidium</taxon>
    </lineage>
</organism>
<evidence type="ECO:0000313" key="2">
    <source>
        <dbReference type="Proteomes" id="UP000664844"/>
    </source>
</evidence>
<dbReference type="InterPro" id="IPR051082">
    <property type="entry name" value="Pentapeptide-BTB/POZ_domain"/>
</dbReference>
<dbReference type="Pfam" id="PF00805">
    <property type="entry name" value="Pentapeptide"/>
    <property type="match status" value="2"/>
</dbReference>
<sequence>MNPTLSLTPSELLTRYQAGERNFAGIRLIEPNNDPEALCGADLSGIILSGAYLPGVKLREANLTGAKMVGVYMPDADLTLADLRKVNLIGATLKRACLECADLSRTLLEGANLIGANLDGSDTAHANLEYSVLCQTNLSKIWPSHPSFDIYSPGSLLWETTMPDGTFIAIPQYDQRF</sequence>
<protein>
    <submittedName>
        <fullName evidence="1">Pentapeptide repeat-containing protein</fullName>
    </submittedName>
</protein>